<evidence type="ECO:0000259" key="6">
    <source>
        <dbReference type="Pfam" id="PF07732"/>
    </source>
</evidence>
<keyword evidence="2" id="KW-0560">Oxidoreductase</keyword>
<keyword evidence="8" id="KW-1185">Reference proteome</keyword>
<keyword evidence="3" id="KW-1133">Transmembrane helix</keyword>
<dbReference type="InterPro" id="IPR008972">
    <property type="entry name" value="Cupredoxin"/>
</dbReference>
<name>A0ABR7L6C8_9PSEU</name>
<feature type="domain" description="Plastocyanin-like" evidence="4">
    <location>
        <begin position="410"/>
        <end position="480"/>
    </location>
</feature>
<gene>
    <name evidence="7" type="ORF">GPZ80_12140</name>
</gene>
<dbReference type="Pfam" id="PF07731">
    <property type="entry name" value="Cu-oxidase_2"/>
    <property type="match status" value="1"/>
</dbReference>
<evidence type="ECO:0000313" key="7">
    <source>
        <dbReference type="EMBL" id="MBC6447921.1"/>
    </source>
</evidence>
<dbReference type="Pfam" id="PF07732">
    <property type="entry name" value="Cu-oxidase_3"/>
    <property type="match status" value="1"/>
</dbReference>
<reference evidence="7 8" key="1">
    <citation type="submission" date="2020-06" db="EMBL/GenBank/DDBJ databases">
        <title>Actinokineospora xiongansis sp. nov., isolated from soil of Baiyangdian.</title>
        <authorList>
            <person name="Zhang X."/>
        </authorList>
    </citation>
    <scope>NUCLEOTIDE SEQUENCE [LARGE SCALE GENOMIC DNA]</scope>
    <source>
        <strain evidence="7 8">HBU206404</strain>
    </source>
</reference>
<feature type="transmembrane region" description="Helical" evidence="3">
    <location>
        <begin position="184"/>
        <end position="204"/>
    </location>
</feature>
<evidence type="ECO:0000259" key="5">
    <source>
        <dbReference type="Pfam" id="PF07731"/>
    </source>
</evidence>
<keyword evidence="1" id="KW-0479">Metal-binding</keyword>
<organism evidence="7 8">
    <name type="scientific">Actinokineospora xionganensis</name>
    <dbReference type="NCBI Taxonomy" id="2684470"/>
    <lineage>
        <taxon>Bacteria</taxon>
        <taxon>Bacillati</taxon>
        <taxon>Actinomycetota</taxon>
        <taxon>Actinomycetes</taxon>
        <taxon>Pseudonocardiales</taxon>
        <taxon>Pseudonocardiaceae</taxon>
        <taxon>Actinokineospora</taxon>
    </lineage>
</organism>
<feature type="domain" description="Plastocyanin-like" evidence="5">
    <location>
        <begin position="554"/>
        <end position="656"/>
    </location>
</feature>
<dbReference type="CDD" id="cd04202">
    <property type="entry name" value="CuRO_D2_2dMcoN_like"/>
    <property type="match status" value="1"/>
</dbReference>
<dbReference type="RefSeq" id="WP_187220436.1">
    <property type="nucleotide sequence ID" value="NZ_JABVED010000006.1"/>
</dbReference>
<dbReference type="EMBL" id="JABVED010000006">
    <property type="protein sequence ID" value="MBC6447921.1"/>
    <property type="molecule type" value="Genomic_DNA"/>
</dbReference>
<evidence type="ECO:0000256" key="3">
    <source>
        <dbReference type="SAM" id="Phobius"/>
    </source>
</evidence>
<dbReference type="InterPro" id="IPR011706">
    <property type="entry name" value="Cu-oxidase_C"/>
</dbReference>
<feature type="transmembrane region" description="Helical" evidence="3">
    <location>
        <begin position="117"/>
        <end position="134"/>
    </location>
</feature>
<keyword evidence="3" id="KW-0812">Transmembrane</keyword>
<feature type="transmembrane region" description="Helical" evidence="3">
    <location>
        <begin position="6"/>
        <end position="25"/>
    </location>
</feature>
<comment type="caution">
    <text evidence="7">The sequence shown here is derived from an EMBL/GenBank/DDBJ whole genome shotgun (WGS) entry which is preliminary data.</text>
</comment>
<evidence type="ECO:0000259" key="4">
    <source>
        <dbReference type="Pfam" id="PF00394"/>
    </source>
</evidence>
<dbReference type="InterPro" id="IPR045087">
    <property type="entry name" value="Cu-oxidase_fam"/>
</dbReference>
<dbReference type="PANTHER" id="PTHR11709">
    <property type="entry name" value="MULTI-COPPER OXIDASE"/>
    <property type="match status" value="1"/>
</dbReference>
<feature type="transmembrane region" description="Helical" evidence="3">
    <location>
        <begin position="79"/>
        <end position="97"/>
    </location>
</feature>
<accession>A0ABR7L6C8</accession>
<feature type="transmembrane region" description="Helical" evidence="3">
    <location>
        <begin position="46"/>
        <end position="67"/>
    </location>
</feature>
<dbReference type="Proteomes" id="UP000734823">
    <property type="component" value="Unassembled WGS sequence"/>
</dbReference>
<evidence type="ECO:0000256" key="2">
    <source>
        <dbReference type="ARBA" id="ARBA00023002"/>
    </source>
</evidence>
<dbReference type="Pfam" id="PF00394">
    <property type="entry name" value="Cu-oxidase"/>
    <property type="match status" value="1"/>
</dbReference>
<evidence type="ECO:0000313" key="8">
    <source>
        <dbReference type="Proteomes" id="UP000734823"/>
    </source>
</evidence>
<sequence>MFEALVGSDTMVDVALIALWALAAWRIGSLVRQPDARKRASGAKRVRALLVLAGVPVVAKAVLIALLLDHGWDFGANDLVFGVPMLLVPAVLTYVWMFPALREPDDRARFAELKVGLPPRLTAIGAVFAFWLGFFRQPVGGLFDEIVVYGFLFLIAALLQVVKLRKVSGLLTTGAPFPGLGVRFLRTGAKVTAFVAVVVVGSVWGSSSSRLPGSYNMAEHGGVAHAAGGHGSGGVSPVAYSPAPGKPITELSGPKDGVPDKKFTLTARTTELTLPSGAKIQGWTYDGTVPGPLLRVRQHELVEVELRNADVEVGVTLHWHGVDVPNAEDGVPGLTQDAVRPGGRHVYRFRAPDVGSYWYHSHQVSSEQVRAGLYGGFVVDPPSPEAAVTDIPVVVHTFKNQIQVMNGTDLLDRKAVPAGTKTRLRLVNSDSQTRRFSLTGTSFKVTAIDGTTVNGPTEVTDNVLVLGGGARYDVEFTMPDAPVRLATMGHPDTGMLLSPDGTGDRAPRFDGAELDANSYGAPAPTNFGADTPVERTVEWVMDNRLGFYDGKFAMVYTVNGDLFPNVPAVMVNEGDLVRMRFVNRSFVDHPMHLHGHHALVLSRNGKRASGSPQWLDTVTVHPGETYEVMFKADNPGLWMDHCHDLDHAALGMVMHLSYEGYTTTFVAGHDTPNQPE</sequence>
<evidence type="ECO:0000256" key="1">
    <source>
        <dbReference type="ARBA" id="ARBA00022723"/>
    </source>
</evidence>
<dbReference type="InterPro" id="IPR002355">
    <property type="entry name" value="Cu_oxidase_Cu_BS"/>
</dbReference>
<feature type="transmembrane region" description="Helical" evidence="3">
    <location>
        <begin position="146"/>
        <end position="164"/>
    </location>
</feature>
<dbReference type="InterPro" id="IPR011707">
    <property type="entry name" value="Cu-oxidase-like_N"/>
</dbReference>
<dbReference type="CDD" id="cd13861">
    <property type="entry name" value="CuRO_1_CumA_like"/>
    <property type="match status" value="1"/>
</dbReference>
<dbReference type="SUPFAM" id="SSF49503">
    <property type="entry name" value="Cupredoxins"/>
    <property type="match status" value="3"/>
</dbReference>
<protein>
    <submittedName>
        <fullName evidence="7">Multicopper oxidase family protein</fullName>
    </submittedName>
</protein>
<dbReference type="PROSITE" id="PS00080">
    <property type="entry name" value="MULTICOPPER_OXIDASE2"/>
    <property type="match status" value="1"/>
</dbReference>
<dbReference type="InterPro" id="IPR001117">
    <property type="entry name" value="Cu-oxidase_2nd"/>
</dbReference>
<keyword evidence="3" id="KW-0472">Membrane</keyword>
<dbReference type="Gene3D" id="2.60.40.420">
    <property type="entry name" value="Cupredoxins - blue copper proteins"/>
    <property type="match status" value="3"/>
</dbReference>
<feature type="domain" description="Plastocyanin-like" evidence="6">
    <location>
        <begin position="270"/>
        <end position="382"/>
    </location>
</feature>
<proteinExistence type="predicted"/>